<dbReference type="Gene3D" id="2.60.40.1180">
    <property type="entry name" value="Golgi alpha-mannosidase II"/>
    <property type="match status" value="1"/>
</dbReference>
<evidence type="ECO:0000256" key="4">
    <source>
        <dbReference type="ARBA" id="ARBA00022801"/>
    </source>
</evidence>
<dbReference type="GO" id="GO:0019377">
    <property type="term" value="P:glycolipid catabolic process"/>
    <property type="evidence" value="ECO:0007669"/>
    <property type="project" value="UniProtKB-ARBA"/>
</dbReference>
<dbReference type="EMBL" id="LRGB01003101">
    <property type="protein sequence ID" value="KZS04676.1"/>
    <property type="molecule type" value="Genomic_DNA"/>
</dbReference>
<feature type="signal peptide" evidence="11">
    <location>
        <begin position="1"/>
        <end position="23"/>
    </location>
</feature>
<evidence type="ECO:0000256" key="1">
    <source>
        <dbReference type="ARBA" id="ARBA00004371"/>
    </source>
</evidence>
<gene>
    <name evidence="13" type="ORF">APZ42_032303</name>
</gene>
<organism evidence="13 14">
    <name type="scientific">Daphnia magna</name>
    <dbReference type="NCBI Taxonomy" id="35525"/>
    <lineage>
        <taxon>Eukaryota</taxon>
        <taxon>Metazoa</taxon>
        <taxon>Ecdysozoa</taxon>
        <taxon>Arthropoda</taxon>
        <taxon>Crustacea</taxon>
        <taxon>Branchiopoda</taxon>
        <taxon>Diplostraca</taxon>
        <taxon>Cladocera</taxon>
        <taxon>Anomopoda</taxon>
        <taxon>Daphniidae</taxon>
        <taxon>Daphnia</taxon>
    </lineage>
</organism>
<dbReference type="SUPFAM" id="SSF51445">
    <property type="entry name" value="(Trans)glycosidases"/>
    <property type="match status" value="1"/>
</dbReference>
<evidence type="ECO:0000313" key="14">
    <source>
        <dbReference type="Proteomes" id="UP000076858"/>
    </source>
</evidence>
<name>A0A164M2V8_9CRUS</name>
<dbReference type="InterPro" id="IPR013780">
    <property type="entry name" value="Glyco_hydro_b"/>
</dbReference>
<dbReference type="GO" id="GO:0005764">
    <property type="term" value="C:lysosome"/>
    <property type="evidence" value="ECO:0007669"/>
    <property type="project" value="UniProtKB-SubCell"/>
</dbReference>
<dbReference type="GO" id="GO:0016020">
    <property type="term" value="C:membrane"/>
    <property type="evidence" value="ECO:0007669"/>
    <property type="project" value="GOC"/>
</dbReference>
<comment type="similarity">
    <text evidence="2 10">Belongs to the glycosyl hydrolase 27 family.</text>
</comment>
<dbReference type="Proteomes" id="UP000076858">
    <property type="component" value="Unassembled WGS sequence"/>
</dbReference>
<keyword evidence="14" id="KW-1185">Reference proteome</keyword>
<dbReference type="GO" id="GO:0016139">
    <property type="term" value="P:glycoside catabolic process"/>
    <property type="evidence" value="ECO:0007669"/>
    <property type="project" value="TreeGrafter"/>
</dbReference>
<comment type="caution">
    <text evidence="13">The sequence shown here is derived from an EMBL/GenBank/DDBJ whole genome shotgun (WGS) entry which is preliminary data.</text>
</comment>
<dbReference type="GO" id="GO:0009311">
    <property type="term" value="P:oligosaccharide metabolic process"/>
    <property type="evidence" value="ECO:0007669"/>
    <property type="project" value="TreeGrafter"/>
</dbReference>
<dbReference type="EC" id="3.2.1.-" evidence="10"/>
<dbReference type="InterPro" id="IPR035373">
    <property type="entry name" value="Melibiase/NAGA_C"/>
</dbReference>
<dbReference type="InterPro" id="IPR002241">
    <property type="entry name" value="Glyco_hydro_27"/>
</dbReference>
<evidence type="ECO:0000256" key="9">
    <source>
        <dbReference type="ARBA" id="ARBA00023295"/>
    </source>
</evidence>
<dbReference type="AlphaFoldDB" id="A0A164M2V8"/>
<dbReference type="GO" id="GO:0004557">
    <property type="term" value="F:alpha-galactosidase activity"/>
    <property type="evidence" value="ECO:0007669"/>
    <property type="project" value="TreeGrafter"/>
</dbReference>
<dbReference type="Pfam" id="PF16499">
    <property type="entry name" value="Melibiase_2"/>
    <property type="match status" value="1"/>
</dbReference>
<dbReference type="FunFam" id="3.20.20.70:FF:000070">
    <property type="entry name" value="Alpha-galactosidase"/>
    <property type="match status" value="1"/>
</dbReference>
<evidence type="ECO:0000256" key="8">
    <source>
        <dbReference type="ARBA" id="ARBA00023228"/>
    </source>
</evidence>
<dbReference type="InterPro" id="IPR013785">
    <property type="entry name" value="Aldolase_TIM"/>
</dbReference>
<dbReference type="FunFam" id="2.60.40.1180:FF:000032">
    <property type="entry name" value="Alpha-galactosidase"/>
    <property type="match status" value="1"/>
</dbReference>
<keyword evidence="4 10" id="KW-0378">Hydrolase</keyword>
<evidence type="ECO:0000256" key="10">
    <source>
        <dbReference type="RuleBase" id="RU361168"/>
    </source>
</evidence>
<evidence type="ECO:0000256" key="5">
    <source>
        <dbReference type="ARBA" id="ARBA00023098"/>
    </source>
</evidence>
<sequence length="421" mass="48436">MEIFLKRWFCSLVLLNILPLCYCLDNGLALSPPMGWLAWQRFRCNTDCENDPKHCISERLFMEMADLMVSEGYAKAGYNLISLDDCWLDKKRGSDGRLRPDPLRFPSGIRALSNYIHSRGLRFGIYEDFGNYTCAGYPGILNHMELDAQTFADWQVDYVKLDGCYSFPSQMDKGYPEFGYFLNRTERPMIYSCSWPFYQLINKMEPDYKSISNTCHLWRNFEDIQDSWQSVTSIIDYYGDNQDTLIPLAGPGHWNDPDMLIIGNFGLSYEQSRAQMCMWAIMASPLLMSVDLRTIRPEFKAILQNSEIIAVNQDPLGVQGRRIYKKQGVEIWTKPVLPMNGKKFSWAVVVLNRRVDGTPSQVTVPLRELGLDSEEGYHVRELNDHKDIGFLSKDQAIRVDVNPSGVVMLKCTIQRVPPFTP</sequence>
<accession>A0A164M2V8</accession>
<reference evidence="13 14" key="1">
    <citation type="submission" date="2016-03" db="EMBL/GenBank/DDBJ databases">
        <title>EvidentialGene: Evidence-directed Construction of Genes on Genomes.</title>
        <authorList>
            <person name="Gilbert D.G."/>
            <person name="Choi J.-H."/>
            <person name="Mockaitis K."/>
            <person name="Colbourne J."/>
            <person name="Pfrender M."/>
        </authorList>
    </citation>
    <scope>NUCLEOTIDE SEQUENCE [LARGE SCALE GENOMIC DNA]</scope>
    <source>
        <strain evidence="13 14">Xinb3</strain>
        <tissue evidence="13">Complete organism</tissue>
    </source>
</reference>
<dbReference type="PANTHER" id="PTHR11452">
    <property type="entry name" value="ALPHA-GALACTOSIDASE/ALPHA-N-ACETYLGALACTOSAMINIDASE"/>
    <property type="match status" value="1"/>
</dbReference>
<evidence type="ECO:0000313" key="13">
    <source>
        <dbReference type="EMBL" id="KZS04676.1"/>
    </source>
</evidence>
<evidence type="ECO:0000256" key="7">
    <source>
        <dbReference type="ARBA" id="ARBA00023180"/>
    </source>
</evidence>
<dbReference type="STRING" id="35525.A0A164M2V8"/>
<keyword evidence="9 10" id="KW-0326">Glycosidase</keyword>
<proteinExistence type="inferred from homology"/>
<evidence type="ECO:0000256" key="2">
    <source>
        <dbReference type="ARBA" id="ARBA00009743"/>
    </source>
</evidence>
<dbReference type="InterPro" id="IPR017853">
    <property type="entry name" value="GH"/>
</dbReference>
<evidence type="ECO:0000259" key="12">
    <source>
        <dbReference type="Pfam" id="PF17450"/>
    </source>
</evidence>
<evidence type="ECO:0000256" key="6">
    <source>
        <dbReference type="ARBA" id="ARBA00023157"/>
    </source>
</evidence>
<comment type="subunit">
    <text evidence="3 10">Homodimer.</text>
</comment>
<protein>
    <recommendedName>
        <fullName evidence="10">Alpha-galactosidase</fullName>
        <ecNumber evidence="10">3.2.1.-</ecNumber>
    </recommendedName>
</protein>
<evidence type="ECO:0000256" key="11">
    <source>
        <dbReference type="SAM" id="SignalP"/>
    </source>
</evidence>
<dbReference type="SUPFAM" id="SSF51011">
    <property type="entry name" value="Glycosyl hydrolase domain"/>
    <property type="match status" value="1"/>
</dbReference>
<dbReference type="Gene3D" id="3.20.20.70">
    <property type="entry name" value="Aldolase class I"/>
    <property type="match status" value="1"/>
</dbReference>
<dbReference type="OrthoDB" id="5795902at2759"/>
<keyword evidence="8" id="KW-0458">Lysosome</keyword>
<keyword evidence="5" id="KW-0443">Lipid metabolism</keyword>
<keyword evidence="6 10" id="KW-1015">Disulfide bond</keyword>
<comment type="subcellular location">
    <subcellularLocation>
        <location evidence="1">Lysosome</location>
    </subcellularLocation>
</comment>
<dbReference type="PRINTS" id="PR00740">
    <property type="entry name" value="GLHYDRLASE27"/>
</dbReference>
<keyword evidence="7" id="KW-0325">Glycoprotein</keyword>
<dbReference type="CDD" id="cd14792">
    <property type="entry name" value="GH27"/>
    <property type="match status" value="1"/>
</dbReference>
<dbReference type="PANTHER" id="PTHR11452:SF86">
    <property type="entry name" value="ALPHA-GALACTOSIDASE"/>
    <property type="match status" value="1"/>
</dbReference>
<evidence type="ECO:0000256" key="3">
    <source>
        <dbReference type="ARBA" id="ARBA00011738"/>
    </source>
</evidence>
<dbReference type="Pfam" id="PF17450">
    <property type="entry name" value="Melibiase_2_C"/>
    <property type="match status" value="1"/>
</dbReference>
<keyword evidence="11" id="KW-0732">Signal</keyword>
<feature type="chain" id="PRO_5007851694" description="Alpha-galactosidase" evidence="11">
    <location>
        <begin position="24"/>
        <end position="421"/>
    </location>
</feature>
<feature type="domain" description="Alpha galactosidase A C-terminal" evidence="12">
    <location>
        <begin position="317"/>
        <end position="405"/>
    </location>
</feature>